<dbReference type="RefSeq" id="WP_136876820.1">
    <property type="nucleotide sequence ID" value="NZ_SWBO01000004.1"/>
</dbReference>
<feature type="domain" description="PAC" evidence="2">
    <location>
        <begin position="215"/>
        <end position="269"/>
    </location>
</feature>
<dbReference type="PANTHER" id="PTHR44757:SF2">
    <property type="entry name" value="BIOFILM ARCHITECTURE MAINTENANCE PROTEIN MBAA"/>
    <property type="match status" value="1"/>
</dbReference>
<dbReference type="GO" id="GO:0000155">
    <property type="term" value="F:phosphorelay sensor kinase activity"/>
    <property type="evidence" value="ECO:0007669"/>
    <property type="project" value="InterPro"/>
</dbReference>
<evidence type="ECO:0000313" key="4">
    <source>
        <dbReference type="Proteomes" id="UP000310477"/>
    </source>
</evidence>
<dbReference type="Gene3D" id="1.10.287.130">
    <property type="match status" value="1"/>
</dbReference>
<dbReference type="InterPro" id="IPR035965">
    <property type="entry name" value="PAS-like_dom_sf"/>
</dbReference>
<dbReference type="PANTHER" id="PTHR44757">
    <property type="entry name" value="DIGUANYLATE CYCLASE DGCP"/>
    <property type="match status" value="1"/>
</dbReference>
<dbReference type="GO" id="GO:0006355">
    <property type="term" value="P:regulation of DNA-templated transcription"/>
    <property type="evidence" value="ECO:0007669"/>
    <property type="project" value="InterPro"/>
</dbReference>
<dbReference type="OrthoDB" id="9759607at2"/>
<dbReference type="AlphaFoldDB" id="A0A4U1C667"/>
<dbReference type="SMART" id="SM00086">
    <property type="entry name" value="PAC"/>
    <property type="match status" value="3"/>
</dbReference>
<feature type="domain" description="PAS" evidence="1">
    <location>
        <begin position="11"/>
        <end position="84"/>
    </location>
</feature>
<proteinExistence type="predicted"/>
<dbReference type="NCBIfam" id="TIGR00229">
    <property type="entry name" value="sensory_box"/>
    <property type="match status" value="2"/>
</dbReference>
<dbReference type="Proteomes" id="UP000310477">
    <property type="component" value="Unassembled WGS sequence"/>
</dbReference>
<reference evidence="3 4" key="1">
    <citation type="submission" date="2019-04" db="EMBL/GenBank/DDBJ databases">
        <title>Pedobacter sp. AR-2-6 sp. nov., isolated from Arctic soil.</title>
        <authorList>
            <person name="Dahal R.H."/>
            <person name="Kim D.-U."/>
        </authorList>
    </citation>
    <scope>NUCLEOTIDE SEQUENCE [LARGE SCALE GENOMIC DNA]</scope>
    <source>
        <strain evidence="3 4">AR-2-6</strain>
    </source>
</reference>
<dbReference type="EMBL" id="SWBO01000004">
    <property type="protein sequence ID" value="TKC01452.1"/>
    <property type="molecule type" value="Genomic_DNA"/>
</dbReference>
<gene>
    <name evidence="3" type="ORF">FA045_09460</name>
</gene>
<evidence type="ECO:0000259" key="2">
    <source>
        <dbReference type="PROSITE" id="PS50113"/>
    </source>
</evidence>
<feature type="domain" description="PAS" evidence="1">
    <location>
        <begin position="390"/>
        <end position="460"/>
    </location>
</feature>
<organism evidence="3 4">
    <name type="scientific">Pedobacter cryotolerans</name>
    <dbReference type="NCBI Taxonomy" id="2571270"/>
    <lineage>
        <taxon>Bacteria</taxon>
        <taxon>Pseudomonadati</taxon>
        <taxon>Bacteroidota</taxon>
        <taxon>Sphingobacteriia</taxon>
        <taxon>Sphingobacteriales</taxon>
        <taxon>Sphingobacteriaceae</taxon>
        <taxon>Pedobacter</taxon>
    </lineage>
</organism>
<sequence>MVSLTQNLHQLQPILAMLFANSKEAVMLLDKNYHIIFRSSAIAKIDGYCDNEILYTSFLTLIIDSEKLKVMALFEELRTALKPSATIQVTLNYPGRQPLLVCLNLSANFAFHEQFIVVNVTVISHQITVQKPKHQNTKLGLLESVVANISDAVMILELDPAIANDSKIIYVNKAFPIITGYTFNELQGHSPRFLQAAVTDQTHLNQLRNNIYAGEAFENTLPSYKKSGELYLVNASFSPLKNENDILTNWIITLRDVTEKKELENVLRKASSLAGIGSWAYEPHSQKIFWSNMTKQIYEVKKDFNPDLSNTAYFFKHAKQNQAVLDQISNDISGGKAFDLEVEILTAKKNKKWIRIIGEPEMINGNCQKVSGSFQDIDQRKKAQLLAEKTINEKNEIFESIADGFFAVDKKWKITFWNSRAAEEVKRNKEDLLHQNLWEVFSEAVGSSSYHQYQQAMKLKKPVQFESFSAVTAQWYDISAYPSHNGLSVYFRNITTRKLDKQLILATEKRYSDLFQLSPLPKWVFDIKTLRFLDVNKAAINHYGYSYKQFMKMTILDIRTIDEQEQLKVALTQTKHKNLHQGLLTHQKKNGDLITVNIQSVHFTFKGRKAKLIIAQDVTEQEKYIQAIEEQNQKLKEVSWINSHILRAPLTKILGLLEVVKIVDEHQERKVVLDYIQTAATELDKAILEITKRSQTNSI</sequence>
<dbReference type="Pfam" id="PF00989">
    <property type="entry name" value="PAS"/>
    <property type="match status" value="1"/>
</dbReference>
<dbReference type="InterPro" id="IPR001610">
    <property type="entry name" value="PAC"/>
</dbReference>
<dbReference type="PROSITE" id="PS50113">
    <property type="entry name" value="PAC"/>
    <property type="match status" value="1"/>
</dbReference>
<dbReference type="InterPro" id="IPR052155">
    <property type="entry name" value="Biofilm_reg_signaling"/>
</dbReference>
<protein>
    <submittedName>
        <fullName evidence="3">PAS domain S-box protein</fullName>
    </submittedName>
</protein>
<dbReference type="InterPro" id="IPR000014">
    <property type="entry name" value="PAS"/>
</dbReference>
<dbReference type="SUPFAM" id="SSF55785">
    <property type="entry name" value="PYP-like sensor domain (PAS domain)"/>
    <property type="match status" value="5"/>
</dbReference>
<dbReference type="SUPFAM" id="SSF47384">
    <property type="entry name" value="Homodimeric domain of signal transducing histidine kinase"/>
    <property type="match status" value="1"/>
</dbReference>
<dbReference type="InterPro" id="IPR013767">
    <property type="entry name" value="PAS_fold"/>
</dbReference>
<dbReference type="CDD" id="cd00130">
    <property type="entry name" value="PAS"/>
    <property type="match status" value="3"/>
</dbReference>
<dbReference type="PROSITE" id="PS50112">
    <property type="entry name" value="PAS"/>
    <property type="match status" value="3"/>
</dbReference>
<dbReference type="InterPro" id="IPR036097">
    <property type="entry name" value="HisK_dim/P_sf"/>
</dbReference>
<feature type="domain" description="PAS" evidence="1">
    <location>
        <begin position="138"/>
        <end position="190"/>
    </location>
</feature>
<dbReference type="Gene3D" id="3.30.450.20">
    <property type="entry name" value="PAS domain"/>
    <property type="match status" value="5"/>
</dbReference>
<name>A0A4U1C667_9SPHI</name>
<comment type="caution">
    <text evidence="3">The sequence shown here is derived from an EMBL/GenBank/DDBJ whole genome shotgun (WGS) entry which is preliminary data.</text>
</comment>
<accession>A0A4U1C667</accession>
<dbReference type="SMART" id="SM00091">
    <property type="entry name" value="PAS"/>
    <property type="match status" value="4"/>
</dbReference>
<keyword evidence="4" id="KW-1185">Reference proteome</keyword>
<dbReference type="Pfam" id="PF13426">
    <property type="entry name" value="PAS_9"/>
    <property type="match status" value="2"/>
</dbReference>
<dbReference type="InterPro" id="IPR000700">
    <property type="entry name" value="PAS-assoc_C"/>
</dbReference>
<evidence type="ECO:0000259" key="1">
    <source>
        <dbReference type="PROSITE" id="PS50112"/>
    </source>
</evidence>
<evidence type="ECO:0000313" key="3">
    <source>
        <dbReference type="EMBL" id="TKC01452.1"/>
    </source>
</evidence>